<proteinExistence type="predicted"/>
<accession>A0A4Y7KRG4</accession>
<organism evidence="1 2">
    <name type="scientific">Papaver somniferum</name>
    <name type="common">Opium poppy</name>
    <dbReference type="NCBI Taxonomy" id="3469"/>
    <lineage>
        <taxon>Eukaryota</taxon>
        <taxon>Viridiplantae</taxon>
        <taxon>Streptophyta</taxon>
        <taxon>Embryophyta</taxon>
        <taxon>Tracheophyta</taxon>
        <taxon>Spermatophyta</taxon>
        <taxon>Magnoliopsida</taxon>
        <taxon>Ranunculales</taxon>
        <taxon>Papaveraceae</taxon>
        <taxon>Papaveroideae</taxon>
        <taxon>Papaver</taxon>
    </lineage>
</organism>
<reference evidence="1 2" key="1">
    <citation type="journal article" date="2018" name="Science">
        <title>The opium poppy genome and morphinan production.</title>
        <authorList>
            <person name="Guo L."/>
            <person name="Winzer T."/>
            <person name="Yang X."/>
            <person name="Li Y."/>
            <person name="Ning Z."/>
            <person name="He Z."/>
            <person name="Teodor R."/>
            <person name="Lu Y."/>
            <person name="Bowser T.A."/>
            <person name="Graham I.A."/>
            <person name="Ye K."/>
        </authorList>
    </citation>
    <scope>NUCLEOTIDE SEQUENCE [LARGE SCALE GENOMIC DNA]</scope>
    <source>
        <strain evidence="2">cv. HN1</strain>
        <tissue evidence="1">Leaves</tissue>
    </source>
</reference>
<evidence type="ECO:0000313" key="1">
    <source>
        <dbReference type="EMBL" id="RZC75417.1"/>
    </source>
</evidence>
<dbReference type="EMBL" id="CM010722">
    <property type="protein sequence ID" value="RZC75417.1"/>
    <property type="molecule type" value="Genomic_DNA"/>
</dbReference>
<sequence>MNLYLFKWIKISNKLLLVFLTITQWISQAFLSVFDFLVFC</sequence>
<dbReference type="Proteomes" id="UP000316621">
    <property type="component" value="Chromosome 8"/>
</dbReference>
<gene>
    <name evidence="1" type="ORF">C5167_050898</name>
</gene>
<name>A0A4Y7KRG4_PAPSO</name>
<evidence type="ECO:0000313" key="2">
    <source>
        <dbReference type="Proteomes" id="UP000316621"/>
    </source>
</evidence>
<keyword evidence="2" id="KW-1185">Reference proteome</keyword>
<dbReference type="Gramene" id="RZC75417">
    <property type="protein sequence ID" value="RZC75417"/>
    <property type="gene ID" value="C5167_050898"/>
</dbReference>
<dbReference type="AlphaFoldDB" id="A0A4Y7KRG4"/>
<protein>
    <submittedName>
        <fullName evidence="1">Uncharacterized protein</fullName>
    </submittedName>
</protein>